<feature type="region of interest" description="Disordered" evidence="10">
    <location>
        <begin position="230"/>
        <end position="261"/>
    </location>
</feature>
<dbReference type="InterPro" id="IPR036922">
    <property type="entry name" value="Rieske_2Fe-2S_sf"/>
</dbReference>
<feature type="compositionally biased region" description="Low complexity" evidence="10">
    <location>
        <begin position="40"/>
        <end position="51"/>
    </location>
</feature>
<dbReference type="GO" id="GO:0051537">
    <property type="term" value="F:2 iron, 2 sulfur cluster binding"/>
    <property type="evidence" value="ECO:0007669"/>
    <property type="project" value="UniProtKB-KW"/>
</dbReference>
<keyword evidence="13" id="KW-1185">Reference proteome</keyword>
<evidence type="ECO:0000256" key="8">
    <source>
        <dbReference type="ARBA" id="ARBA00023014"/>
    </source>
</evidence>
<dbReference type="PROSITE" id="PS51296">
    <property type="entry name" value="RIESKE"/>
    <property type="match status" value="1"/>
</dbReference>
<keyword evidence="6" id="KW-0560">Oxidoreductase</keyword>
<dbReference type="Pfam" id="PF00355">
    <property type="entry name" value="Rieske"/>
    <property type="match status" value="1"/>
</dbReference>
<dbReference type="EMBL" id="CP151514">
    <property type="protein sequence ID" value="WZN66060.1"/>
    <property type="molecule type" value="Genomic_DNA"/>
</dbReference>
<dbReference type="Proteomes" id="UP001472866">
    <property type="component" value="Chromosome 14"/>
</dbReference>
<dbReference type="InterPro" id="IPR050584">
    <property type="entry name" value="Cholesterol_7-desaturase"/>
</dbReference>
<feature type="domain" description="Rieske" evidence="11">
    <location>
        <begin position="301"/>
        <end position="383"/>
    </location>
</feature>
<evidence type="ECO:0000256" key="10">
    <source>
        <dbReference type="SAM" id="MobiDB-lite"/>
    </source>
</evidence>
<keyword evidence="9" id="KW-0472">Membrane</keyword>
<feature type="region of interest" description="Disordered" evidence="10">
    <location>
        <begin position="1"/>
        <end position="55"/>
    </location>
</feature>
<evidence type="ECO:0000256" key="2">
    <source>
        <dbReference type="ARBA" id="ARBA00022692"/>
    </source>
</evidence>
<evidence type="ECO:0000256" key="1">
    <source>
        <dbReference type="ARBA" id="ARBA00004370"/>
    </source>
</evidence>
<dbReference type="AlphaFoldDB" id="A0AAX4PJ55"/>
<protein>
    <submittedName>
        <fullName evidence="12">Chlorophyllide a oxygenase</fullName>
    </submittedName>
</protein>
<evidence type="ECO:0000256" key="6">
    <source>
        <dbReference type="ARBA" id="ARBA00023002"/>
    </source>
</evidence>
<comment type="subcellular location">
    <subcellularLocation>
        <location evidence="1">Membrane</location>
    </subcellularLocation>
</comment>
<evidence type="ECO:0000256" key="7">
    <source>
        <dbReference type="ARBA" id="ARBA00023004"/>
    </source>
</evidence>
<accession>A0AAX4PJ55</accession>
<dbReference type="PANTHER" id="PTHR21266:SF32">
    <property type="entry name" value="CHOLESTEROL 7-DESATURASE NVD"/>
    <property type="match status" value="1"/>
</dbReference>
<keyword evidence="5" id="KW-1133">Transmembrane helix</keyword>
<keyword evidence="7" id="KW-0408">Iron</keyword>
<proteinExistence type="predicted"/>
<evidence type="ECO:0000313" key="13">
    <source>
        <dbReference type="Proteomes" id="UP001472866"/>
    </source>
</evidence>
<dbReference type="InterPro" id="IPR017941">
    <property type="entry name" value="Rieske_2Fe-2S"/>
</dbReference>
<gene>
    <name evidence="12" type="ORF">HKI87_14g76230</name>
</gene>
<dbReference type="PANTHER" id="PTHR21266">
    <property type="entry name" value="IRON-SULFUR DOMAIN CONTAINING PROTEIN"/>
    <property type="match status" value="1"/>
</dbReference>
<dbReference type="GO" id="GO:0016020">
    <property type="term" value="C:membrane"/>
    <property type="evidence" value="ECO:0007669"/>
    <property type="project" value="UniProtKB-SubCell"/>
</dbReference>
<organism evidence="12 13">
    <name type="scientific">Chloropicon roscoffensis</name>
    <dbReference type="NCBI Taxonomy" id="1461544"/>
    <lineage>
        <taxon>Eukaryota</taxon>
        <taxon>Viridiplantae</taxon>
        <taxon>Chlorophyta</taxon>
        <taxon>Chloropicophyceae</taxon>
        <taxon>Chloropicales</taxon>
        <taxon>Chloropicaceae</taxon>
        <taxon>Chloropicon</taxon>
    </lineage>
</organism>
<dbReference type="SUPFAM" id="SSF50022">
    <property type="entry name" value="ISP domain"/>
    <property type="match status" value="1"/>
</dbReference>
<keyword evidence="8" id="KW-0411">Iron-sulfur</keyword>
<evidence type="ECO:0000259" key="11">
    <source>
        <dbReference type="PROSITE" id="PS51296"/>
    </source>
</evidence>
<dbReference type="GO" id="GO:0005737">
    <property type="term" value="C:cytoplasm"/>
    <property type="evidence" value="ECO:0007669"/>
    <property type="project" value="TreeGrafter"/>
</dbReference>
<evidence type="ECO:0000313" key="12">
    <source>
        <dbReference type="EMBL" id="WZN66060.1"/>
    </source>
</evidence>
<evidence type="ECO:0000256" key="5">
    <source>
        <dbReference type="ARBA" id="ARBA00022989"/>
    </source>
</evidence>
<dbReference type="GO" id="GO:0046872">
    <property type="term" value="F:metal ion binding"/>
    <property type="evidence" value="ECO:0007669"/>
    <property type="project" value="UniProtKB-KW"/>
</dbReference>
<keyword evidence="3" id="KW-0001">2Fe-2S</keyword>
<dbReference type="Gene3D" id="2.102.10.10">
    <property type="entry name" value="Rieske [2Fe-2S] iron-sulphur domain"/>
    <property type="match status" value="1"/>
</dbReference>
<name>A0AAX4PJ55_9CHLO</name>
<reference evidence="12 13" key="1">
    <citation type="submission" date="2024-03" db="EMBL/GenBank/DDBJ databases">
        <title>Complete genome sequence of the green alga Chloropicon roscoffensis RCC1871.</title>
        <authorList>
            <person name="Lemieux C."/>
            <person name="Pombert J.-F."/>
            <person name="Otis C."/>
            <person name="Turmel M."/>
        </authorList>
    </citation>
    <scope>NUCLEOTIDE SEQUENCE [LARGE SCALE GENOMIC DNA]</scope>
    <source>
        <strain evidence="12 13">RCC1871</strain>
    </source>
</reference>
<dbReference type="GO" id="GO:0016491">
    <property type="term" value="F:oxidoreductase activity"/>
    <property type="evidence" value="ECO:0007669"/>
    <property type="project" value="UniProtKB-KW"/>
</dbReference>
<evidence type="ECO:0000256" key="9">
    <source>
        <dbReference type="ARBA" id="ARBA00023136"/>
    </source>
</evidence>
<keyword evidence="4" id="KW-0479">Metal-binding</keyword>
<evidence type="ECO:0000256" key="4">
    <source>
        <dbReference type="ARBA" id="ARBA00022723"/>
    </source>
</evidence>
<keyword evidence="2" id="KW-0812">Transmembrane</keyword>
<evidence type="ECO:0000256" key="3">
    <source>
        <dbReference type="ARBA" id="ARBA00022714"/>
    </source>
</evidence>
<sequence length="601" mass="66336">MRVAQGVRNAGMAGPSGGGGRRRRRRGTVPCRSAAGGGSDSNPSPDPQSSQEALETNSTFVERFRTFLGRAPRVRFRTRSDRRVDQLAELVVLNEKLRQWDLEQSRDFDEDEDDLLDDMTWIDCRTKVEFLKTRKENWEAVYESVSSHETEATLSDVERIDGKVSSVLKDTKDSLSVPDAADQLLALQVELQQAHERIHLSQARLGFLSERLAELESEASLLSEDCQDACELGELGPGGETEGAADPSPSSPSSSGDYDLSKLPLASASGGAATSGPSAAAAEMLAKGLHAGDSSLETNTWYPVCLAENVRTQDDVVAFELKGRPWVLFLNNEGEVACVKDECSHRACPLSLGTVNKDTGCIQCAYHGWEYDKDGQCTDMPSTNITNRSKMNLESLLVSKSSDGILWVTHPSNDAAAEAGPPILTNLDQNDCLVEVLVDKIPMRSESLIDCFTIGGFDLASEVYTRVVDFAFKRPLTIGFALDAAGRSQIMDYELKFVSHYAFKICLFEKDARTGKRNLDKGMTMVFSFVPESPKKTNLIFQLYRRNNAGGGGDTRTKDKFPFSLPVHKDFVMRQWEEHIITEIRGALREELQKRSEAHVL</sequence>